<reference evidence="1" key="1">
    <citation type="submission" date="2015-05" db="UniProtKB">
        <authorList>
            <consortium name="EnsemblMetazoa"/>
        </authorList>
    </citation>
    <scope>IDENTIFICATION</scope>
</reference>
<keyword evidence="2" id="KW-1185">Reference proteome</keyword>
<dbReference type="EnsemblMetazoa" id="RPRC002248-RA">
    <property type="protein sequence ID" value="RPRC002248-PA"/>
    <property type="gene ID" value="RPRC002248"/>
</dbReference>
<name>T1HDX6_RHOPR</name>
<sequence length="105" mass="11462">MRVVLLFCRLYNCTIQIVYDDGLWGTIQGNGSGDGRNHNEIGRELEGIKDITLMVLGMYVQQAPSKNLGDNHVSINKIVTSVAILCVLLTSCYSAGLPSHLTVPQ</sequence>
<dbReference type="AlphaFoldDB" id="T1HDX6"/>
<protein>
    <submittedName>
        <fullName evidence="1">Uncharacterized protein</fullName>
    </submittedName>
</protein>
<evidence type="ECO:0000313" key="1">
    <source>
        <dbReference type="EnsemblMetazoa" id="RPRC002248-PA"/>
    </source>
</evidence>
<evidence type="ECO:0000313" key="2">
    <source>
        <dbReference type="Proteomes" id="UP000015103"/>
    </source>
</evidence>
<dbReference type="InParanoid" id="T1HDX6"/>
<proteinExistence type="predicted"/>
<dbReference type="Gene3D" id="1.10.287.70">
    <property type="match status" value="1"/>
</dbReference>
<dbReference type="EMBL" id="ACPB03024431">
    <property type="status" value="NOT_ANNOTATED_CDS"/>
    <property type="molecule type" value="Genomic_DNA"/>
</dbReference>
<accession>T1HDX6</accession>
<dbReference type="VEuPathDB" id="VectorBase:RPRC002248"/>
<organism evidence="1 2">
    <name type="scientific">Rhodnius prolixus</name>
    <name type="common">Triatomid bug</name>
    <dbReference type="NCBI Taxonomy" id="13249"/>
    <lineage>
        <taxon>Eukaryota</taxon>
        <taxon>Metazoa</taxon>
        <taxon>Ecdysozoa</taxon>
        <taxon>Arthropoda</taxon>
        <taxon>Hexapoda</taxon>
        <taxon>Insecta</taxon>
        <taxon>Pterygota</taxon>
        <taxon>Neoptera</taxon>
        <taxon>Paraneoptera</taxon>
        <taxon>Hemiptera</taxon>
        <taxon>Heteroptera</taxon>
        <taxon>Panheteroptera</taxon>
        <taxon>Cimicomorpha</taxon>
        <taxon>Reduviidae</taxon>
        <taxon>Triatominae</taxon>
        <taxon>Rhodnius</taxon>
    </lineage>
</organism>
<dbReference type="HOGENOM" id="CLU_2239905_0_0_1"/>
<dbReference type="Proteomes" id="UP000015103">
    <property type="component" value="Unassembled WGS sequence"/>
</dbReference>